<proteinExistence type="predicted"/>
<name>A0A852TK20_9BACI</name>
<dbReference type="Pfam" id="PF01569">
    <property type="entry name" value="PAP2"/>
    <property type="match status" value="1"/>
</dbReference>
<keyword evidence="1" id="KW-0472">Membrane</keyword>
<evidence type="ECO:0000313" key="3">
    <source>
        <dbReference type="EMBL" id="NYE08521.1"/>
    </source>
</evidence>
<feature type="transmembrane region" description="Helical" evidence="1">
    <location>
        <begin position="144"/>
        <end position="167"/>
    </location>
</feature>
<feature type="transmembrane region" description="Helical" evidence="1">
    <location>
        <begin position="53"/>
        <end position="73"/>
    </location>
</feature>
<reference evidence="4" key="2">
    <citation type="submission" date="2020-08" db="EMBL/GenBank/DDBJ databases">
        <title>The Agave Microbiome: Exploring the role of microbial communities in plant adaptations to desert environments.</title>
        <authorList>
            <person name="Partida-Martinez L.P."/>
        </authorList>
    </citation>
    <scope>NUCLEOTIDE SEQUENCE [LARGE SCALE GENOMIC DNA]</scope>
    <source>
        <strain evidence="4">AT2.8</strain>
    </source>
</reference>
<sequence length="194" mass="22484">MDYRIFRAINQFAGRYRLLDMMVIIFSQKVRYLFLFILIFMWFRDISHKKITLYAIISAGVSMVLNKIIKLFYFKPRPFLNLGIHLLSPFPSKKNSSFPSKHTALAFAAATSVMFYKRFLGSIMYLSAILTGLSRIWMGQHYPLDILGSSLLGSVTSIVVKMTGWLWNPIIDRLIQAYHDYCSRMKNNQGKSSN</sequence>
<dbReference type="InterPro" id="IPR033879">
    <property type="entry name" value="UPP_Pase"/>
</dbReference>
<feature type="transmembrane region" description="Helical" evidence="1">
    <location>
        <begin position="119"/>
        <end position="138"/>
    </location>
</feature>
<organism evidence="3 4">
    <name type="scientific">Neobacillus niacini</name>
    <dbReference type="NCBI Taxonomy" id="86668"/>
    <lineage>
        <taxon>Bacteria</taxon>
        <taxon>Bacillati</taxon>
        <taxon>Bacillota</taxon>
        <taxon>Bacilli</taxon>
        <taxon>Bacillales</taxon>
        <taxon>Bacillaceae</taxon>
        <taxon>Neobacillus</taxon>
    </lineage>
</organism>
<evidence type="ECO:0000259" key="2">
    <source>
        <dbReference type="SMART" id="SM00014"/>
    </source>
</evidence>
<feature type="transmembrane region" description="Helical" evidence="1">
    <location>
        <begin position="21"/>
        <end position="41"/>
    </location>
</feature>
<dbReference type="PANTHER" id="PTHR14969:SF58">
    <property type="entry name" value="UNDECAPRENYL-DIPHOSPHATASE BCRC"/>
    <property type="match status" value="1"/>
</dbReference>
<dbReference type="CDD" id="cd03385">
    <property type="entry name" value="PAP2_BcrC_like"/>
    <property type="match status" value="1"/>
</dbReference>
<comment type="caution">
    <text evidence="3">The sequence shown here is derived from an EMBL/GenBank/DDBJ whole genome shotgun (WGS) entry which is preliminary data.</text>
</comment>
<feature type="domain" description="Phosphatidic acid phosphatase type 2/haloperoxidase" evidence="2">
    <location>
        <begin position="52"/>
        <end position="161"/>
    </location>
</feature>
<dbReference type="GO" id="GO:0005886">
    <property type="term" value="C:plasma membrane"/>
    <property type="evidence" value="ECO:0007669"/>
    <property type="project" value="InterPro"/>
</dbReference>
<dbReference type="GO" id="GO:0050380">
    <property type="term" value="F:undecaprenyl-diphosphatase activity"/>
    <property type="evidence" value="ECO:0007669"/>
    <property type="project" value="UniProtKB-EC"/>
</dbReference>
<keyword evidence="1" id="KW-0812">Transmembrane</keyword>
<keyword evidence="3" id="KW-0378">Hydrolase</keyword>
<dbReference type="SMART" id="SM00014">
    <property type="entry name" value="acidPPc"/>
    <property type="match status" value="1"/>
</dbReference>
<dbReference type="EMBL" id="JACCBX010000014">
    <property type="protein sequence ID" value="NYE08521.1"/>
    <property type="molecule type" value="Genomic_DNA"/>
</dbReference>
<keyword evidence="1" id="KW-1133">Transmembrane helix</keyword>
<dbReference type="Proteomes" id="UP000548423">
    <property type="component" value="Unassembled WGS sequence"/>
</dbReference>
<evidence type="ECO:0000313" key="4">
    <source>
        <dbReference type="Proteomes" id="UP000548423"/>
    </source>
</evidence>
<accession>A0A852TK20</accession>
<dbReference type="SUPFAM" id="SSF48317">
    <property type="entry name" value="Acid phosphatase/Vanadium-dependent haloperoxidase"/>
    <property type="match status" value="1"/>
</dbReference>
<dbReference type="InterPro" id="IPR000326">
    <property type="entry name" value="PAP2/HPO"/>
</dbReference>
<protein>
    <submittedName>
        <fullName evidence="3">Undecaprenyl-diphosphatase</fullName>
        <ecNumber evidence="3">3.6.1.27</ecNumber>
    </submittedName>
</protein>
<reference evidence="4" key="1">
    <citation type="submission" date="2020-07" db="EMBL/GenBank/DDBJ databases">
        <authorList>
            <person name="Partida-Martinez L."/>
            <person name="Huntemann M."/>
            <person name="Clum A."/>
            <person name="Wang J."/>
            <person name="Palaniappan K."/>
            <person name="Ritter S."/>
            <person name="Chen I.-M."/>
            <person name="Stamatis D."/>
            <person name="Reddy T."/>
            <person name="O'Malley R."/>
            <person name="Daum C."/>
            <person name="Shapiro N."/>
            <person name="Ivanova N."/>
            <person name="Kyrpides N."/>
            <person name="Woyke T."/>
        </authorList>
    </citation>
    <scope>NUCLEOTIDE SEQUENCE [LARGE SCALE GENOMIC DNA]</scope>
    <source>
        <strain evidence="4">AT2.8</strain>
    </source>
</reference>
<dbReference type="Gene3D" id="1.20.144.10">
    <property type="entry name" value="Phosphatidic acid phosphatase type 2/haloperoxidase"/>
    <property type="match status" value="1"/>
</dbReference>
<gene>
    <name evidence="3" type="ORF">F4694_005369</name>
</gene>
<dbReference type="PANTHER" id="PTHR14969">
    <property type="entry name" value="SPHINGOSINE-1-PHOSPHATE PHOSPHOHYDROLASE"/>
    <property type="match status" value="1"/>
</dbReference>
<dbReference type="EC" id="3.6.1.27" evidence="3"/>
<dbReference type="AlphaFoldDB" id="A0A852TK20"/>
<evidence type="ECO:0000256" key="1">
    <source>
        <dbReference type="SAM" id="Phobius"/>
    </source>
</evidence>
<dbReference type="InterPro" id="IPR036938">
    <property type="entry name" value="PAP2/HPO_sf"/>
</dbReference>